<dbReference type="GO" id="GO:0009396">
    <property type="term" value="P:folic acid-containing compound biosynthetic process"/>
    <property type="evidence" value="ECO:0007669"/>
    <property type="project" value="TreeGrafter"/>
</dbReference>
<dbReference type="PANTHER" id="PTHR23407:SF1">
    <property type="entry name" value="5-FORMYLTETRAHYDROFOLATE CYCLO-LIGASE"/>
    <property type="match status" value="1"/>
</dbReference>
<feature type="binding site" evidence="4">
    <location>
        <begin position="8"/>
        <end position="12"/>
    </location>
    <ligand>
        <name>ATP</name>
        <dbReference type="ChEBI" id="CHEBI:30616"/>
    </ligand>
</feature>
<gene>
    <name evidence="6" type="ORF">KDL01_34205</name>
</gene>
<evidence type="ECO:0000256" key="3">
    <source>
        <dbReference type="ARBA" id="ARBA00022840"/>
    </source>
</evidence>
<dbReference type="SUPFAM" id="SSF100950">
    <property type="entry name" value="NagB/RpiA/CoA transferase-like"/>
    <property type="match status" value="1"/>
</dbReference>
<dbReference type="EC" id="6.3.3.2" evidence="5"/>
<dbReference type="AlphaFoldDB" id="A0A941EZT6"/>
<proteinExistence type="inferred from homology"/>
<dbReference type="GO" id="GO:0030272">
    <property type="term" value="F:5-formyltetrahydrofolate cyclo-ligase activity"/>
    <property type="evidence" value="ECO:0007669"/>
    <property type="project" value="UniProtKB-EC"/>
</dbReference>
<dbReference type="GO" id="GO:0005524">
    <property type="term" value="F:ATP binding"/>
    <property type="evidence" value="ECO:0007669"/>
    <property type="project" value="UniProtKB-KW"/>
</dbReference>
<comment type="caution">
    <text evidence="6">The sequence shown here is derived from an EMBL/GenBank/DDBJ whole genome shotgun (WGS) entry which is preliminary data.</text>
</comment>
<keyword evidence="3 4" id="KW-0067">ATP-binding</keyword>
<reference evidence="6" key="1">
    <citation type="submission" date="2021-04" db="EMBL/GenBank/DDBJ databases">
        <title>Genome based classification of Actinospica acidithermotolerans sp. nov., an actinobacterium isolated from an Indonesian hot spring.</title>
        <authorList>
            <person name="Kusuma A.B."/>
            <person name="Putra K.E."/>
            <person name="Nafisah S."/>
            <person name="Loh J."/>
            <person name="Nouioui I."/>
            <person name="Goodfellow M."/>
        </authorList>
    </citation>
    <scope>NUCLEOTIDE SEQUENCE</scope>
    <source>
        <strain evidence="6">CSCA 57</strain>
    </source>
</reference>
<dbReference type="Pfam" id="PF01812">
    <property type="entry name" value="5-FTHF_cyc-lig"/>
    <property type="match status" value="1"/>
</dbReference>
<keyword evidence="5" id="KW-0460">Magnesium</keyword>
<comment type="cofactor">
    <cofactor evidence="5">
        <name>Mg(2+)</name>
        <dbReference type="ChEBI" id="CHEBI:18420"/>
    </cofactor>
</comment>
<dbReference type="RefSeq" id="WP_212532830.1">
    <property type="nucleotide sequence ID" value="NZ_JAGSOG010000283.1"/>
</dbReference>
<name>A0A941EZT6_9ACTN</name>
<evidence type="ECO:0000256" key="2">
    <source>
        <dbReference type="ARBA" id="ARBA00022741"/>
    </source>
</evidence>
<keyword evidence="7" id="KW-1185">Reference proteome</keyword>
<comment type="catalytic activity">
    <reaction evidence="5">
        <text>(6S)-5-formyl-5,6,7,8-tetrahydrofolate + ATP = (6R)-5,10-methenyltetrahydrofolate + ADP + phosphate</text>
        <dbReference type="Rhea" id="RHEA:10488"/>
        <dbReference type="ChEBI" id="CHEBI:30616"/>
        <dbReference type="ChEBI" id="CHEBI:43474"/>
        <dbReference type="ChEBI" id="CHEBI:57455"/>
        <dbReference type="ChEBI" id="CHEBI:57457"/>
        <dbReference type="ChEBI" id="CHEBI:456216"/>
        <dbReference type="EC" id="6.3.3.2"/>
    </reaction>
</comment>
<dbReference type="Gene3D" id="3.40.50.10420">
    <property type="entry name" value="NagB/RpiA/CoA transferase-like"/>
    <property type="match status" value="1"/>
</dbReference>
<dbReference type="PIRSF" id="PIRSF006806">
    <property type="entry name" value="FTHF_cligase"/>
    <property type="match status" value="1"/>
</dbReference>
<comment type="similarity">
    <text evidence="1 5">Belongs to the 5-formyltetrahydrofolate cyclo-ligase family.</text>
</comment>
<protein>
    <recommendedName>
        <fullName evidence="5">5-formyltetrahydrofolate cyclo-ligase</fullName>
        <ecNumber evidence="5">6.3.3.2</ecNumber>
    </recommendedName>
</protein>
<dbReference type="Proteomes" id="UP000675781">
    <property type="component" value="Unassembled WGS sequence"/>
</dbReference>
<dbReference type="GO" id="GO:0046872">
    <property type="term" value="F:metal ion binding"/>
    <property type="evidence" value="ECO:0007669"/>
    <property type="project" value="UniProtKB-KW"/>
</dbReference>
<dbReference type="InterPro" id="IPR024185">
    <property type="entry name" value="FTHF_cligase-like_sf"/>
</dbReference>
<keyword evidence="6" id="KW-0436">Ligase</keyword>
<keyword evidence="2 4" id="KW-0547">Nucleotide-binding</keyword>
<sequence length="205" mass="22003">MPDPVDDKATARSRFVNNRRALDHTERADQSRLAMARLLATPRVTSANAVAAYWPLGTEPDTRPLLEALLARGTRLLLPVLREDRDLDWARYAGPATELRPGGAGTSRPAGALLGLDAVLEAEVVIVPALAVTRQGVRIGRGGGSYDRVLARIAEASTQRPWTCALLYEHELGTLPPHAVEAHDRPVDAACTASHLVEFGVTGHG</sequence>
<evidence type="ECO:0000256" key="4">
    <source>
        <dbReference type="PIRSR" id="PIRSR006806-1"/>
    </source>
</evidence>
<dbReference type="InterPro" id="IPR037171">
    <property type="entry name" value="NagB/RpiA_transferase-like"/>
</dbReference>
<evidence type="ECO:0000313" key="7">
    <source>
        <dbReference type="Proteomes" id="UP000675781"/>
    </source>
</evidence>
<feature type="binding site" evidence="4">
    <location>
        <position position="59"/>
    </location>
    <ligand>
        <name>substrate</name>
    </ligand>
</feature>
<organism evidence="6 7">
    <name type="scientific">Actinospica durhamensis</name>
    <dbReference type="NCBI Taxonomy" id="1508375"/>
    <lineage>
        <taxon>Bacteria</taxon>
        <taxon>Bacillati</taxon>
        <taxon>Actinomycetota</taxon>
        <taxon>Actinomycetes</taxon>
        <taxon>Catenulisporales</taxon>
        <taxon>Actinospicaceae</taxon>
        <taxon>Actinospica</taxon>
    </lineage>
</organism>
<evidence type="ECO:0000313" key="6">
    <source>
        <dbReference type="EMBL" id="MBR7838374.1"/>
    </source>
</evidence>
<accession>A0A941EZT6</accession>
<dbReference type="InterPro" id="IPR002698">
    <property type="entry name" value="FTHF_cligase"/>
</dbReference>
<dbReference type="GO" id="GO:0035999">
    <property type="term" value="P:tetrahydrofolate interconversion"/>
    <property type="evidence" value="ECO:0007669"/>
    <property type="project" value="TreeGrafter"/>
</dbReference>
<evidence type="ECO:0000256" key="1">
    <source>
        <dbReference type="ARBA" id="ARBA00010638"/>
    </source>
</evidence>
<dbReference type="PANTHER" id="PTHR23407">
    <property type="entry name" value="ATPASE INHIBITOR/5-FORMYLTETRAHYDROFOLATE CYCLO-LIGASE"/>
    <property type="match status" value="1"/>
</dbReference>
<dbReference type="EMBL" id="JAGSOG010000283">
    <property type="protein sequence ID" value="MBR7838374.1"/>
    <property type="molecule type" value="Genomic_DNA"/>
</dbReference>
<keyword evidence="5" id="KW-0479">Metal-binding</keyword>
<dbReference type="NCBIfam" id="TIGR02727">
    <property type="entry name" value="MTHFS_bact"/>
    <property type="match status" value="1"/>
</dbReference>
<evidence type="ECO:0000256" key="5">
    <source>
        <dbReference type="RuleBase" id="RU361279"/>
    </source>
</evidence>
<feature type="binding site" evidence="4">
    <location>
        <begin position="138"/>
        <end position="146"/>
    </location>
    <ligand>
        <name>ATP</name>
        <dbReference type="ChEBI" id="CHEBI:30616"/>
    </ligand>
</feature>